<dbReference type="AlphaFoldDB" id="A0A9E6R8Q2"/>
<dbReference type="SUPFAM" id="SSF52540">
    <property type="entry name" value="P-loop containing nucleoside triphosphate hydrolases"/>
    <property type="match status" value="1"/>
</dbReference>
<dbReference type="KEGG" id="cmet:K6K41_21755"/>
<accession>A0A9E6R8Q2</accession>
<dbReference type="Proteomes" id="UP000825701">
    <property type="component" value="Chromosome"/>
</dbReference>
<protein>
    <submittedName>
        <fullName evidence="1">Sulfotransferase</fullName>
    </submittedName>
</protein>
<proteinExistence type="predicted"/>
<dbReference type="Gene3D" id="3.40.50.300">
    <property type="entry name" value="P-loop containing nucleotide triphosphate hydrolases"/>
    <property type="match status" value="1"/>
</dbReference>
<reference evidence="1" key="1">
    <citation type="submission" date="2021-08" db="EMBL/GenBank/DDBJ databases">
        <authorList>
            <person name="Zhang H."/>
            <person name="Xu M."/>
            <person name="Yu Z."/>
            <person name="Yang L."/>
            <person name="Cai Y."/>
        </authorList>
    </citation>
    <scope>NUCLEOTIDE SEQUENCE</scope>
    <source>
        <strain evidence="1">CHL1</strain>
    </source>
</reference>
<evidence type="ECO:0000313" key="1">
    <source>
        <dbReference type="EMBL" id="QZN99369.1"/>
    </source>
</evidence>
<name>A0A9E6R8Q2_9HYPH</name>
<dbReference type="EMBL" id="CP081869">
    <property type="protein sequence ID" value="QZN99369.1"/>
    <property type="molecule type" value="Genomic_DNA"/>
</dbReference>
<keyword evidence="2" id="KW-1185">Reference proteome</keyword>
<sequence length="263" mass="29391">MTEPADIVTTSILGASIPRSGHHHLSRLLKGYFGAQLKYCSTYDIADCCRAAPCVKTEGRKFVYQKSHDFAFRLPTDVAGALYLVQHRSPVANAISGAELRRKRSGMRPARDGISARARFYDFLAHRLAYYKRFHDKWIVKPPERSVLIAHEALESDPAHELRRIVSAAGVLLDEARIEATANELKDRGSRRSTYAPRVVEDSDFFDRSALGAYEAAVIDQCPAFGYAPTLGGGYRTHPVWILARLRHGFGQPFPRGLGDEFE</sequence>
<dbReference type="RefSeq" id="WP_261402431.1">
    <property type="nucleotide sequence ID" value="NZ_CP081869.1"/>
</dbReference>
<evidence type="ECO:0000313" key="2">
    <source>
        <dbReference type="Proteomes" id="UP000825701"/>
    </source>
</evidence>
<organism evidence="1 2">
    <name type="scientific">Chenggangzhangella methanolivorans</name>
    <dbReference type="NCBI Taxonomy" id="1437009"/>
    <lineage>
        <taxon>Bacteria</taxon>
        <taxon>Pseudomonadati</taxon>
        <taxon>Pseudomonadota</taxon>
        <taxon>Alphaproteobacteria</taxon>
        <taxon>Hyphomicrobiales</taxon>
        <taxon>Methylopilaceae</taxon>
        <taxon>Chenggangzhangella</taxon>
    </lineage>
</organism>
<gene>
    <name evidence="1" type="ORF">K6K41_21755</name>
</gene>
<dbReference type="InterPro" id="IPR027417">
    <property type="entry name" value="P-loop_NTPase"/>
</dbReference>